<dbReference type="InterPro" id="IPR036837">
    <property type="entry name" value="Cation_efflux_CTD_sf"/>
</dbReference>
<evidence type="ECO:0000256" key="2">
    <source>
        <dbReference type="ARBA" id="ARBA00008873"/>
    </source>
</evidence>
<evidence type="ECO:0000313" key="13">
    <source>
        <dbReference type="EMBL" id="ORX57626.1"/>
    </source>
</evidence>
<evidence type="ECO:0000313" key="14">
    <source>
        <dbReference type="Proteomes" id="UP000242146"/>
    </source>
</evidence>
<feature type="domain" description="Cation efflux protein cytoplasmic" evidence="12">
    <location>
        <begin position="268"/>
        <end position="343"/>
    </location>
</feature>
<keyword evidence="3" id="KW-0813">Transport</keyword>
<dbReference type="GO" id="GO:0098771">
    <property type="term" value="P:inorganic ion homeostasis"/>
    <property type="evidence" value="ECO:0007669"/>
    <property type="project" value="UniProtKB-ARBA"/>
</dbReference>
<dbReference type="InterPro" id="IPR027470">
    <property type="entry name" value="Cation_efflux_CTD"/>
</dbReference>
<dbReference type="Proteomes" id="UP000242146">
    <property type="component" value="Unassembled WGS sequence"/>
</dbReference>
<evidence type="ECO:0000259" key="11">
    <source>
        <dbReference type="Pfam" id="PF01545"/>
    </source>
</evidence>
<feature type="transmembrane region" description="Helical" evidence="10">
    <location>
        <begin position="132"/>
        <end position="155"/>
    </location>
</feature>
<feature type="region of interest" description="Disordered" evidence="9">
    <location>
        <begin position="164"/>
        <end position="184"/>
    </location>
</feature>
<dbReference type="Gene3D" id="1.20.1510.10">
    <property type="entry name" value="Cation efflux protein transmembrane domain"/>
    <property type="match status" value="1"/>
</dbReference>
<evidence type="ECO:0000256" key="9">
    <source>
        <dbReference type="SAM" id="MobiDB-lite"/>
    </source>
</evidence>
<feature type="domain" description="Cation efflux protein transmembrane" evidence="11">
    <location>
        <begin position="35"/>
        <end position="263"/>
    </location>
</feature>
<dbReference type="OrthoDB" id="9944568at2759"/>
<comment type="caution">
    <text evidence="13">The sequence shown here is derived from an EMBL/GenBank/DDBJ whole genome shotgun (WGS) entry which is preliminary data.</text>
</comment>
<dbReference type="NCBIfam" id="TIGR01297">
    <property type="entry name" value="CDF"/>
    <property type="match status" value="1"/>
</dbReference>
<evidence type="ECO:0000259" key="12">
    <source>
        <dbReference type="Pfam" id="PF16916"/>
    </source>
</evidence>
<feature type="transmembrane region" description="Helical" evidence="10">
    <location>
        <begin position="96"/>
        <end position="120"/>
    </location>
</feature>
<dbReference type="Pfam" id="PF16916">
    <property type="entry name" value="ZT_dimer"/>
    <property type="match status" value="1"/>
</dbReference>
<keyword evidence="6 10" id="KW-1133">Transmembrane helix</keyword>
<dbReference type="Pfam" id="PF01545">
    <property type="entry name" value="Cation_efflux"/>
    <property type="match status" value="1"/>
</dbReference>
<gene>
    <name evidence="13" type="ORF">DM01DRAFT_1372642</name>
</gene>
<dbReference type="GO" id="GO:0005385">
    <property type="term" value="F:zinc ion transmembrane transporter activity"/>
    <property type="evidence" value="ECO:0007669"/>
    <property type="project" value="TreeGrafter"/>
</dbReference>
<keyword evidence="5" id="KW-0864">Zinc transport</keyword>
<dbReference type="AlphaFoldDB" id="A0A1X2GNB8"/>
<dbReference type="EMBL" id="MCGT01000008">
    <property type="protein sequence ID" value="ORX57626.1"/>
    <property type="molecule type" value="Genomic_DNA"/>
</dbReference>
<evidence type="ECO:0000256" key="7">
    <source>
        <dbReference type="ARBA" id="ARBA00023065"/>
    </source>
</evidence>
<keyword evidence="5" id="KW-0862">Zinc</keyword>
<dbReference type="PANTHER" id="PTHR11562:SF17">
    <property type="entry name" value="RE54080P-RELATED"/>
    <property type="match status" value="1"/>
</dbReference>
<evidence type="ECO:0000256" key="5">
    <source>
        <dbReference type="ARBA" id="ARBA00022906"/>
    </source>
</evidence>
<dbReference type="GO" id="GO:0030003">
    <property type="term" value="P:intracellular monoatomic cation homeostasis"/>
    <property type="evidence" value="ECO:0007669"/>
    <property type="project" value="UniProtKB-ARBA"/>
</dbReference>
<feature type="transmembrane region" description="Helical" evidence="10">
    <location>
        <begin position="205"/>
        <end position="228"/>
    </location>
</feature>
<protein>
    <submittedName>
        <fullName evidence="13">Cation efflux protein</fullName>
    </submittedName>
</protein>
<dbReference type="InterPro" id="IPR050681">
    <property type="entry name" value="CDF/SLC30A"/>
</dbReference>
<feature type="transmembrane region" description="Helical" evidence="10">
    <location>
        <begin position="234"/>
        <end position="255"/>
    </location>
</feature>
<dbReference type="SUPFAM" id="SSF161111">
    <property type="entry name" value="Cation efflux protein transmembrane domain-like"/>
    <property type="match status" value="1"/>
</dbReference>
<evidence type="ECO:0000256" key="3">
    <source>
        <dbReference type="ARBA" id="ARBA00022448"/>
    </source>
</evidence>
<keyword evidence="8 10" id="KW-0472">Membrane</keyword>
<accession>A0A1X2GNB8</accession>
<organism evidence="13 14">
    <name type="scientific">Hesseltinella vesiculosa</name>
    <dbReference type="NCBI Taxonomy" id="101127"/>
    <lineage>
        <taxon>Eukaryota</taxon>
        <taxon>Fungi</taxon>
        <taxon>Fungi incertae sedis</taxon>
        <taxon>Mucoromycota</taxon>
        <taxon>Mucoromycotina</taxon>
        <taxon>Mucoromycetes</taxon>
        <taxon>Mucorales</taxon>
        <taxon>Cunninghamellaceae</taxon>
        <taxon>Hesseltinella</taxon>
    </lineage>
</organism>
<keyword evidence="14" id="KW-1185">Reference proteome</keyword>
<evidence type="ECO:0000256" key="1">
    <source>
        <dbReference type="ARBA" id="ARBA00004141"/>
    </source>
</evidence>
<comment type="similarity">
    <text evidence="2">Belongs to the cation diffusion facilitator (CDF) transporter (TC 2.A.4) family. SLC30A subfamily.</text>
</comment>
<dbReference type="SUPFAM" id="SSF160240">
    <property type="entry name" value="Cation efflux protein cytoplasmic domain-like"/>
    <property type="match status" value="1"/>
</dbReference>
<reference evidence="13 14" key="1">
    <citation type="submission" date="2016-07" db="EMBL/GenBank/DDBJ databases">
        <title>Pervasive Adenine N6-methylation of Active Genes in Fungi.</title>
        <authorList>
            <consortium name="DOE Joint Genome Institute"/>
            <person name="Mondo S.J."/>
            <person name="Dannebaum R.O."/>
            <person name="Kuo R.C."/>
            <person name="Labutti K."/>
            <person name="Haridas S."/>
            <person name="Kuo A."/>
            <person name="Salamov A."/>
            <person name="Ahrendt S.R."/>
            <person name="Lipzen A."/>
            <person name="Sullivan W."/>
            <person name="Andreopoulos W.B."/>
            <person name="Clum A."/>
            <person name="Lindquist E."/>
            <person name="Daum C."/>
            <person name="Ramamoorthy G.K."/>
            <person name="Gryganskyi A."/>
            <person name="Culley D."/>
            <person name="Magnuson J.K."/>
            <person name="James T.Y."/>
            <person name="O'Malley M.A."/>
            <person name="Stajich J.E."/>
            <person name="Spatafora J.W."/>
            <person name="Visel A."/>
            <person name="Grigoriev I.V."/>
        </authorList>
    </citation>
    <scope>NUCLEOTIDE SEQUENCE [LARGE SCALE GENOMIC DNA]</scope>
    <source>
        <strain evidence="13 14">NRRL 3301</strain>
    </source>
</reference>
<dbReference type="InterPro" id="IPR027469">
    <property type="entry name" value="Cation_efflux_TMD_sf"/>
</dbReference>
<keyword evidence="7" id="KW-0406">Ion transport</keyword>
<proteinExistence type="inferred from homology"/>
<dbReference type="PANTHER" id="PTHR11562">
    <property type="entry name" value="CATION EFFLUX PROTEIN/ ZINC TRANSPORTER"/>
    <property type="match status" value="1"/>
</dbReference>
<evidence type="ECO:0000256" key="6">
    <source>
        <dbReference type="ARBA" id="ARBA00022989"/>
    </source>
</evidence>
<keyword evidence="4 10" id="KW-0812">Transmembrane</keyword>
<dbReference type="STRING" id="101127.A0A1X2GNB8"/>
<feature type="compositionally biased region" description="Polar residues" evidence="9">
    <location>
        <begin position="172"/>
        <end position="184"/>
    </location>
</feature>
<evidence type="ECO:0000256" key="10">
    <source>
        <dbReference type="SAM" id="Phobius"/>
    </source>
</evidence>
<name>A0A1X2GNB8_9FUNG</name>
<dbReference type="InterPro" id="IPR002524">
    <property type="entry name" value="Cation_efflux"/>
</dbReference>
<feature type="transmembrane region" description="Helical" evidence="10">
    <location>
        <begin position="34"/>
        <end position="53"/>
    </location>
</feature>
<dbReference type="InterPro" id="IPR058533">
    <property type="entry name" value="Cation_efflux_TM"/>
</dbReference>
<evidence type="ECO:0000256" key="4">
    <source>
        <dbReference type="ARBA" id="ARBA00022692"/>
    </source>
</evidence>
<comment type="subcellular location">
    <subcellularLocation>
        <location evidence="1">Membrane</location>
        <topology evidence="1">Multi-pass membrane protein</topology>
    </subcellularLocation>
</comment>
<feature type="transmembrane region" description="Helical" evidence="10">
    <location>
        <begin position="65"/>
        <end position="84"/>
    </location>
</feature>
<dbReference type="GO" id="GO:0005886">
    <property type="term" value="C:plasma membrane"/>
    <property type="evidence" value="ECO:0007669"/>
    <property type="project" value="TreeGrafter"/>
</dbReference>
<sequence length="355" mass="39677">MEQPRYFPRSTSTCSQLNVLKEIKEENKSTKKRLLMACSLAFLFFLTEVAAGYLSNSLALLSDGFHLLTDVASFVVAISAIYFAEKNPTNRFSFGFHRAEVVAALFSVFTIWVLTGYLVIEAIRRVYHPPDINAKIMCVTATIGVLVNICLAFVLGTHHHIGHHHHQPSIAPDSNQSSENSTVQDIETAHTQYHQPPKNINLQAAALHVIGDLLASLGVLTSSIILLFKPEYGIVDPMCTFFFSIIVMYTTFHLVRDSLVVLMEGVPNQLQLDQIELSLLQLKRVVAVHDLHIWTLSPGKVAMTAHVVVEPDLKESDRRFVLADAQSLMHLVFGIHHTTFQIEIFRHEISDGGCH</sequence>
<evidence type="ECO:0000256" key="8">
    <source>
        <dbReference type="ARBA" id="ARBA00023136"/>
    </source>
</evidence>